<dbReference type="InterPro" id="IPR034752">
    <property type="entry name" value="Mis18"/>
</dbReference>
<evidence type="ECO:0000259" key="2">
    <source>
        <dbReference type="PROSITE" id="PS51793"/>
    </source>
</evidence>
<dbReference type="EMBL" id="LMAW01000869">
    <property type="protein sequence ID" value="KQK85193.1"/>
    <property type="molecule type" value="Genomic_DNA"/>
</dbReference>
<dbReference type="PROSITE" id="PS51793">
    <property type="entry name" value="MIS18"/>
    <property type="match status" value="1"/>
</dbReference>
<gene>
    <name evidence="3" type="ORF">AAES_42711</name>
</gene>
<protein>
    <submittedName>
        <fullName evidence="3">Protein Mis18-beta</fullName>
    </submittedName>
</protein>
<reference evidence="3 4" key="1">
    <citation type="submission" date="2015-10" db="EMBL/GenBank/DDBJ databases">
        <authorList>
            <person name="Gilbert D.G."/>
        </authorList>
    </citation>
    <scope>NUCLEOTIDE SEQUENCE [LARGE SCALE GENOMIC DNA]</scope>
    <source>
        <strain evidence="3">FVVF132</strain>
    </source>
</reference>
<dbReference type="STRING" id="12930.A0A0Q3RHQ6"/>
<organism evidence="3 4">
    <name type="scientific">Amazona aestiva</name>
    <name type="common">Blue-fronted Amazon parrot</name>
    <dbReference type="NCBI Taxonomy" id="12930"/>
    <lineage>
        <taxon>Eukaryota</taxon>
        <taxon>Metazoa</taxon>
        <taxon>Chordata</taxon>
        <taxon>Craniata</taxon>
        <taxon>Vertebrata</taxon>
        <taxon>Euteleostomi</taxon>
        <taxon>Archelosauria</taxon>
        <taxon>Archosauria</taxon>
        <taxon>Dinosauria</taxon>
        <taxon>Saurischia</taxon>
        <taxon>Theropoda</taxon>
        <taxon>Coelurosauria</taxon>
        <taxon>Aves</taxon>
        <taxon>Neognathae</taxon>
        <taxon>Neoaves</taxon>
        <taxon>Telluraves</taxon>
        <taxon>Australaves</taxon>
        <taxon>Psittaciformes</taxon>
        <taxon>Psittacidae</taxon>
        <taxon>Amazona</taxon>
    </lineage>
</organism>
<name>A0A0Q3RHQ6_AMAAE</name>
<comment type="caution">
    <text evidence="3">The sequence shown here is derived from an EMBL/GenBank/DDBJ whole genome shotgun (WGS) entry which is preliminary data.</text>
</comment>
<dbReference type="AlphaFoldDB" id="A0A0Q3RHQ6"/>
<accession>A0A0Q3RHQ6</accession>
<feature type="domain" description="Mis18" evidence="2">
    <location>
        <begin position="50"/>
        <end position="135"/>
    </location>
</feature>
<dbReference type="OrthoDB" id="9926299at2759"/>
<sequence>MMSDAQPSGVIVVERPPAAAAPVQASPPASRQAAGLVSVPPRQGLLLEPCAVFQCRGCWTVLSDSLQLCEHEERLGFLVCYSQYPPRAGACYLLKSQIIVEASKMIFPPDTLGERLLKLKEKLVETHTRIESLMKTVKELEEKNNGQKGRALHQMQLGY</sequence>
<dbReference type="Proteomes" id="UP000051836">
    <property type="component" value="Unassembled WGS sequence"/>
</dbReference>
<evidence type="ECO:0000313" key="3">
    <source>
        <dbReference type="EMBL" id="KQK85193.1"/>
    </source>
</evidence>
<feature type="coiled-coil region" evidence="1">
    <location>
        <begin position="123"/>
        <end position="150"/>
    </location>
</feature>
<evidence type="ECO:0000256" key="1">
    <source>
        <dbReference type="SAM" id="Coils"/>
    </source>
</evidence>
<evidence type="ECO:0000313" key="4">
    <source>
        <dbReference type="Proteomes" id="UP000051836"/>
    </source>
</evidence>
<keyword evidence="1" id="KW-0175">Coiled coil</keyword>
<proteinExistence type="predicted"/>
<keyword evidence="4" id="KW-1185">Reference proteome</keyword>